<organism evidence="1 2">
    <name type="scientific">Crassaminicella indica</name>
    <dbReference type="NCBI Taxonomy" id="2855394"/>
    <lineage>
        <taxon>Bacteria</taxon>
        <taxon>Bacillati</taxon>
        <taxon>Bacillota</taxon>
        <taxon>Clostridia</taxon>
        <taxon>Eubacteriales</taxon>
        <taxon>Clostridiaceae</taxon>
        <taxon>Crassaminicella</taxon>
    </lineage>
</organism>
<evidence type="ECO:0000313" key="1">
    <source>
        <dbReference type="EMBL" id="QXM05552.1"/>
    </source>
</evidence>
<reference evidence="1" key="1">
    <citation type="submission" date="2021-07" db="EMBL/GenBank/DDBJ databases">
        <title>Complete genome sequence of Crassaminicella sp. 143-21, isolated from a deep-sea hydrothermal vent.</title>
        <authorList>
            <person name="Li X."/>
        </authorList>
    </citation>
    <scope>NUCLEOTIDE SEQUENCE</scope>
    <source>
        <strain evidence="1">143-21</strain>
    </source>
</reference>
<evidence type="ECO:0000313" key="2">
    <source>
        <dbReference type="Proteomes" id="UP000886818"/>
    </source>
</evidence>
<keyword evidence="2" id="KW-1185">Reference proteome</keyword>
<name>A0ABX8RAT9_9CLOT</name>
<sequence length="176" mass="20937">MFDNNTQRLAEHKLILLYIFDKFSMPLTNTQITQFVMEKDYMNYFLLQQFLGELTDTGMLEYSKSNSSFFYVITEKGQRTLQYFENRLSNELIDTLEESIEEKKKILLKERQVTASYKKQKENDYIVDLKVIENHITLIDLKLNVVSNKHAKQICDKWKKEAQNIYGQIINLLIES</sequence>
<protein>
    <submittedName>
        <fullName evidence="1">DUF4364 family protein</fullName>
    </submittedName>
</protein>
<dbReference type="Proteomes" id="UP000886818">
    <property type="component" value="Chromosome"/>
</dbReference>
<dbReference type="RefSeq" id="WP_218282250.1">
    <property type="nucleotide sequence ID" value="NZ_CP078093.1"/>
</dbReference>
<gene>
    <name evidence="1" type="ORF">KVH43_09225</name>
</gene>
<proteinExistence type="predicted"/>
<dbReference type="Pfam" id="PF14277">
    <property type="entry name" value="DUF4364"/>
    <property type="match status" value="1"/>
</dbReference>
<dbReference type="EMBL" id="CP078093">
    <property type="protein sequence ID" value="QXM05552.1"/>
    <property type="molecule type" value="Genomic_DNA"/>
</dbReference>
<dbReference type="InterPro" id="IPR025374">
    <property type="entry name" value="DUF4364"/>
</dbReference>
<accession>A0ABX8RAT9</accession>